<keyword evidence="2" id="KW-1185">Reference proteome</keyword>
<name>A0A4R5CDX6_9ACTN</name>
<dbReference type="Proteomes" id="UP000294513">
    <property type="component" value="Unassembled WGS sequence"/>
</dbReference>
<proteinExistence type="predicted"/>
<accession>A0A4R5CDX6</accession>
<evidence type="ECO:0000313" key="1">
    <source>
        <dbReference type="EMBL" id="TDD96443.1"/>
    </source>
</evidence>
<dbReference type="RefSeq" id="WP_131889194.1">
    <property type="nucleotide sequence ID" value="NZ_SMKU01000006.1"/>
</dbReference>
<dbReference type="EMBL" id="SMKU01000006">
    <property type="protein sequence ID" value="TDD96443.1"/>
    <property type="molecule type" value="Genomic_DNA"/>
</dbReference>
<sequence>MAVSAGSSRPPGVGSLGVLLVPPPGTVAARVPPSQSVATRSDRTTRTVVAVRRTFTRTAPAVTWVMDGPP</sequence>
<dbReference type="AlphaFoldDB" id="A0A4R5CDX6"/>
<evidence type="ECO:0000313" key="2">
    <source>
        <dbReference type="Proteomes" id="UP000294513"/>
    </source>
</evidence>
<protein>
    <submittedName>
        <fullName evidence="1">Uncharacterized protein</fullName>
    </submittedName>
</protein>
<reference evidence="1 2" key="1">
    <citation type="submission" date="2019-03" db="EMBL/GenBank/DDBJ databases">
        <title>Draft genome sequences of novel Actinobacteria.</title>
        <authorList>
            <person name="Sahin N."/>
            <person name="Ay H."/>
            <person name="Saygin H."/>
        </authorList>
    </citation>
    <scope>NUCLEOTIDE SEQUENCE [LARGE SCALE GENOMIC DNA]</scope>
    <source>
        <strain evidence="1 2">H3C3</strain>
    </source>
</reference>
<organism evidence="1 2">
    <name type="scientific">Actinomadura rubrisoli</name>
    <dbReference type="NCBI Taxonomy" id="2530368"/>
    <lineage>
        <taxon>Bacteria</taxon>
        <taxon>Bacillati</taxon>
        <taxon>Actinomycetota</taxon>
        <taxon>Actinomycetes</taxon>
        <taxon>Streptosporangiales</taxon>
        <taxon>Thermomonosporaceae</taxon>
        <taxon>Actinomadura</taxon>
    </lineage>
</organism>
<comment type="caution">
    <text evidence="1">The sequence shown here is derived from an EMBL/GenBank/DDBJ whole genome shotgun (WGS) entry which is preliminary data.</text>
</comment>
<gene>
    <name evidence="1" type="ORF">E1298_03105</name>
</gene>